<reference evidence="6 7" key="1">
    <citation type="journal article" date="2016" name="Nat. Commun.">
        <title>Thousands of microbial genomes shed light on interconnected biogeochemical processes in an aquifer system.</title>
        <authorList>
            <person name="Anantharaman K."/>
            <person name="Brown C.T."/>
            <person name="Hug L.A."/>
            <person name="Sharon I."/>
            <person name="Castelle C.J."/>
            <person name="Probst A.J."/>
            <person name="Thomas B.C."/>
            <person name="Singh A."/>
            <person name="Wilkins M.J."/>
            <person name="Karaoz U."/>
            <person name="Brodie E.L."/>
            <person name="Williams K.H."/>
            <person name="Hubbard S.S."/>
            <person name="Banfield J.F."/>
        </authorList>
    </citation>
    <scope>NUCLEOTIDE SEQUENCE [LARGE SCALE GENOMIC DNA]</scope>
</reference>
<feature type="binding site" evidence="3">
    <location>
        <position position="72"/>
    </location>
    <ligand>
        <name>ATP</name>
        <dbReference type="ChEBI" id="CHEBI:30616"/>
    </ligand>
</feature>
<organism evidence="6 7">
    <name type="scientific">Candidatus Falkowbacteria bacterium RIFOXYC2_FULL_36_12</name>
    <dbReference type="NCBI Taxonomy" id="1798002"/>
    <lineage>
        <taxon>Bacteria</taxon>
        <taxon>Candidatus Falkowiibacteriota</taxon>
    </lineage>
</organism>
<dbReference type="Pfam" id="PF01219">
    <property type="entry name" value="DAGK_prokar"/>
    <property type="match status" value="1"/>
</dbReference>
<keyword evidence="4" id="KW-0460">Magnesium</keyword>
<evidence type="ECO:0000313" key="6">
    <source>
        <dbReference type="EMBL" id="OGF31874.1"/>
    </source>
</evidence>
<feature type="binding site" evidence="4">
    <location>
        <position position="24"/>
    </location>
    <ligand>
        <name>a divalent metal cation</name>
        <dbReference type="ChEBI" id="CHEBI:60240"/>
    </ligand>
</feature>
<dbReference type="PANTHER" id="PTHR34299">
    <property type="entry name" value="DIACYLGLYCEROL KINASE"/>
    <property type="match status" value="1"/>
</dbReference>
<dbReference type="GO" id="GO:0016301">
    <property type="term" value="F:kinase activity"/>
    <property type="evidence" value="ECO:0007669"/>
    <property type="project" value="InterPro"/>
</dbReference>
<evidence type="ECO:0000256" key="5">
    <source>
        <dbReference type="SAM" id="Phobius"/>
    </source>
</evidence>
<evidence type="ECO:0000256" key="1">
    <source>
        <dbReference type="PIRSR" id="PIRSR600829-1"/>
    </source>
</evidence>
<gene>
    <name evidence="6" type="ORF">A2478_05320</name>
</gene>
<evidence type="ECO:0000256" key="3">
    <source>
        <dbReference type="PIRSR" id="PIRSR600829-3"/>
    </source>
</evidence>
<feature type="binding site" evidence="2">
    <location>
        <position position="5"/>
    </location>
    <ligand>
        <name>substrate</name>
    </ligand>
</feature>
<dbReference type="Gene3D" id="1.10.3830.10">
    <property type="entry name" value="Diacylglycerol kinase (DAGK) domain"/>
    <property type="match status" value="1"/>
</dbReference>
<evidence type="ECO:0000313" key="7">
    <source>
        <dbReference type="Proteomes" id="UP000179001"/>
    </source>
</evidence>
<dbReference type="STRING" id="1798002.A2478_05320"/>
<accession>A0A1F5SYT4</accession>
<protein>
    <recommendedName>
        <fullName evidence="8">Diacylglycerol kinase</fullName>
    </recommendedName>
</protein>
<feature type="active site" description="Proton acceptor" evidence="1">
    <location>
        <position position="65"/>
    </location>
</feature>
<dbReference type="GO" id="GO:0008654">
    <property type="term" value="P:phospholipid biosynthetic process"/>
    <property type="evidence" value="ECO:0007669"/>
    <property type="project" value="InterPro"/>
</dbReference>
<dbReference type="Proteomes" id="UP000179001">
    <property type="component" value="Unassembled WGS sequence"/>
</dbReference>
<dbReference type="AlphaFoldDB" id="A0A1F5SYT4"/>
<feature type="binding site" evidence="3">
    <location>
        <position position="5"/>
    </location>
    <ligand>
        <name>ATP</name>
        <dbReference type="ChEBI" id="CHEBI:30616"/>
    </ligand>
</feature>
<feature type="binding site" evidence="4">
    <location>
        <position position="72"/>
    </location>
    <ligand>
        <name>a divalent metal cation</name>
        <dbReference type="ChEBI" id="CHEBI:60240"/>
    </ligand>
</feature>
<keyword evidence="3" id="KW-0067">ATP-binding</keyword>
<evidence type="ECO:0000256" key="2">
    <source>
        <dbReference type="PIRSR" id="PIRSR600829-2"/>
    </source>
</evidence>
<keyword evidence="5" id="KW-0812">Transmembrane</keyword>
<proteinExistence type="predicted"/>
<keyword evidence="5" id="KW-1133">Transmembrane helix</keyword>
<feature type="transmembrane region" description="Helical" evidence="5">
    <location>
        <begin position="27"/>
        <end position="44"/>
    </location>
</feature>
<dbReference type="PANTHER" id="PTHR34299:SF1">
    <property type="entry name" value="DIACYLGLYCEROL KINASE"/>
    <property type="match status" value="1"/>
</dbReference>
<feature type="binding site" evidence="2">
    <location>
        <position position="94"/>
    </location>
    <ligand>
        <name>substrate</name>
    </ligand>
</feature>
<feature type="transmembrane region" description="Helical" evidence="5">
    <location>
        <begin position="91"/>
        <end position="113"/>
    </location>
</feature>
<keyword evidence="3" id="KW-0547">Nucleotide-binding</keyword>
<feature type="transmembrane region" description="Helical" evidence="5">
    <location>
        <begin position="51"/>
        <end position="71"/>
    </location>
</feature>
<sequence length="120" mass="14042">MQLNRLLKSFKFAFKGFYTVFRSEQNFRIQLLIALAIIISGFIFELKVWEWIIIILLILFVLVLEMLNTVFERLVDMLKPRVHLYAHDIKNITSSVVLITAFSALIIGLLIFLPRIIALF</sequence>
<feature type="binding site" evidence="3">
    <location>
        <position position="24"/>
    </location>
    <ligand>
        <name>ATP</name>
        <dbReference type="ChEBI" id="CHEBI:30616"/>
    </ligand>
</feature>
<dbReference type="GO" id="GO:0005524">
    <property type="term" value="F:ATP binding"/>
    <property type="evidence" value="ECO:0007669"/>
    <property type="project" value="UniProtKB-KW"/>
</dbReference>
<dbReference type="InterPro" id="IPR000829">
    <property type="entry name" value="DAGK"/>
</dbReference>
<dbReference type="InterPro" id="IPR033717">
    <property type="entry name" value="UDPK"/>
</dbReference>
<dbReference type="GO" id="GO:0016020">
    <property type="term" value="C:membrane"/>
    <property type="evidence" value="ECO:0007669"/>
    <property type="project" value="InterPro"/>
</dbReference>
<dbReference type="GO" id="GO:0046872">
    <property type="term" value="F:metal ion binding"/>
    <property type="evidence" value="ECO:0007669"/>
    <property type="project" value="UniProtKB-KW"/>
</dbReference>
<dbReference type="EMBL" id="MFGJ01000007">
    <property type="protein sequence ID" value="OGF31874.1"/>
    <property type="molecule type" value="Genomic_DNA"/>
</dbReference>
<comment type="cofactor">
    <cofactor evidence="4">
        <name>Mg(2+)</name>
        <dbReference type="ChEBI" id="CHEBI:18420"/>
    </cofactor>
    <text evidence="4">Mn(2+), Zn(2+), Cd(2+) and Co(2+) support activity to lesser extents.</text>
</comment>
<keyword evidence="4" id="KW-0479">Metal-binding</keyword>
<keyword evidence="5" id="KW-0472">Membrane</keyword>
<dbReference type="CDD" id="cd14265">
    <property type="entry name" value="UDPK_IM_like"/>
    <property type="match status" value="1"/>
</dbReference>
<name>A0A1F5SYT4_9BACT</name>
<evidence type="ECO:0008006" key="8">
    <source>
        <dbReference type="Google" id="ProtNLM"/>
    </source>
</evidence>
<evidence type="ECO:0000256" key="4">
    <source>
        <dbReference type="PIRSR" id="PIRSR600829-4"/>
    </source>
</evidence>
<feature type="binding site" evidence="2">
    <location>
        <position position="65"/>
    </location>
    <ligand>
        <name>substrate</name>
    </ligand>
</feature>
<comment type="caution">
    <text evidence="6">The sequence shown here is derived from an EMBL/GenBank/DDBJ whole genome shotgun (WGS) entry which is preliminary data.</text>
</comment>